<dbReference type="Pfam" id="PF10975">
    <property type="entry name" value="DUF2802"/>
    <property type="match status" value="1"/>
</dbReference>
<feature type="transmembrane region" description="Helical" evidence="2">
    <location>
        <begin position="6"/>
        <end position="27"/>
    </location>
</feature>
<dbReference type="AlphaFoldDB" id="A0A1H7HCJ7"/>
<proteinExistence type="predicted"/>
<dbReference type="EMBL" id="FOBI01000001">
    <property type="protein sequence ID" value="SEK47994.1"/>
    <property type="molecule type" value="Genomic_DNA"/>
</dbReference>
<keyword evidence="2" id="KW-0812">Transmembrane</keyword>
<dbReference type="RefSeq" id="WP_085282440.1">
    <property type="nucleotide sequence ID" value="NZ_FOBI01000001.1"/>
</dbReference>
<dbReference type="STRING" id="641665.GCA_002104455_00247"/>
<keyword evidence="2" id="KW-1133">Transmembrane helix</keyword>
<organism evidence="3 4">
    <name type="scientific">Colwellia chukchiensis</name>
    <dbReference type="NCBI Taxonomy" id="641665"/>
    <lineage>
        <taxon>Bacteria</taxon>
        <taxon>Pseudomonadati</taxon>
        <taxon>Pseudomonadota</taxon>
        <taxon>Gammaproteobacteria</taxon>
        <taxon>Alteromonadales</taxon>
        <taxon>Colwelliaceae</taxon>
        <taxon>Colwellia</taxon>
    </lineage>
</organism>
<evidence type="ECO:0000256" key="2">
    <source>
        <dbReference type="SAM" id="Phobius"/>
    </source>
</evidence>
<sequence>MDSIPANLISLIAFAIVMLVAMLLLALKNRFSQQIEQLQQKLSVQEIQLVELQSLLSESQAQLEQLQASNSASQLENEQVSKQLEHRIKVAQTQFTAQLQSIEQHLQQQPEDKLYSRAQKLVELGADIAEIMRECDIPRAEAEMLLAIHRQKASK</sequence>
<evidence type="ECO:0000313" key="3">
    <source>
        <dbReference type="EMBL" id="SEK47994.1"/>
    </source>
</evidence>
<name>A0A1H7HCJ7_9GAMM</name>
<keyword evidence="4" id="KW-1185">Reference proteome</keyword>
<keyword evidence="1" id="KW-0175">Coiled coil</keyword>
<accession>A0A1H7HCJ7</accession>
<dbReference type="Proteomes" id="UP000199297">
    <property type="component" value="Unassembled WGS sequence"/>
</dbReference>
<dbReference type="InterPro" id="IPR021244">
    <property type="entry name" value="DUF2802"/>
</dbReference>
<gene>
    <name evidence="3" type="ORF">SAMN05216262_101458</name>
</gene>
<evidence type="ECO:0000256" key="1">
    <source>
        <dbReference type="SAM" id="Coils"/>
    </source>
</evidence>
<keyword evidence="2" id="KW-0472">Membrane</keyword>
<protein>
    <recommendedName>
        <fullName evidence="5">DUF2802 domain-containing protein</fullName>
    </recommendedName>
</protein>
<evidence type="ECO:0008006" key="5">
    <source>
        <dbReference type="Google" id="ProtNLM"/>
    </source>
</evidence>
<evidence type="ECO:0000313" key="4">
    <source>
        <dbReference type="Proteomes" id="UP000199297"/>
    </source>
</evidence>
<feature type="coiled-coil region" evidence="1">
    <location>
        <begin position="21"/>
        <end position="83"/>
    </location>
</feature>
<reference evidence="4" key="1">
    <citation type="submission" date="2016-10" db="EMBL/GenBank/DDBJ databases">
        <authorList>
            <person name="Varghese N."/>
            <person name="Submissions S."/>
        </authorList>
    </citation>
    <scope>NUCLEOTIDE SEQUENCE [LARGE SCALE GENOMIC DNA]</scope>
    <source>
        <strain evidence="4">CGMCC 1.9127</strain>
    </source>
</reference>